<dbReference type="Gene3D" id="3.40.1190.10">
    <property type="entry name" value="Mur-like, catalytic domain"/>
    <property type="match status" value="1"/>
</dbReference>
<dbReference type="Gene3D" id="2.40.37.10">
    <property type="entry name" value="Lyase, Ornithine Decarboxylase, Chain A, domain 1"/>
    <property type="match status" value="1"/>
</dbReference>
<dbReference type="OrthoDB" id="9801978at2"/>
<dbReference type="PANTHER" id="PTHR30511:SF0">
    <property type="entry name" value="ALANINE RACEMASE, CATABOLIC-RELATED"/>
    <property type="match status" value="1"/>
</dbReference>
<dbReference type="SUPFAM" id="SSF53623">
    <property type="entry name" value="MurD-like peptide ligases, catalytic domain"/>
    <property type="match status" value="1"/>
</dbReference>
<dbReference type="GO" id="GO:0016881">
    <property type="term" value="F:acid-amino acid ligase activity"/>
    <property type="evidence" value="ECO:0007669"/>
    <property type="project" value="InterPro"/>
</dbReference>
<dbReference type="InterPro" id="IPR013221">
    <property type="entry name" value="Mur_ligase_cen"/>
</dbReference>
<feature type="binding site" evidence="5 7">
    <location>
        <position position="780"/>
    </location>
    <ligand>
        <name>substrate</name>
    </ligand>
</feature>
<comment type="similarity">
    <text evidence="5">Belongs to the alanine racemase family.</text>
</comment>
<dbReference type="HAMAP" id="MF_01201">
    <property type="entry name" value="Ala_racemase"/>
    <property type="match status" value="1"/>
</dbReference>
<dbReference type="GO" id="GO:0030170">
    <property type="term" value="F:pyridoxal phosphate binding"/>
    <property type="evidence" value="ECO:0007669"/>
    <property type="project" value="UniProtKB-UniRule"/>
</dbReference>
<dbReference type="CDD" id="cd00430">
    <property type="entry name" value="PLPDE_III_AR"/>
    <property type="match status" value="1"/>
</dbReference>
<feature type="domain" description="Alanine racemase C-terminal" evidence="8">
    <location>
        <begin position="709"/>
        <end position="835"/>
    </location>
</feature>
<feature type="modified residue" description="N6-(pyridoxal phosphate)lysine" evidence="5 6">
    <location>
        <position position="505"/>
    </location>
</feature>
<comment type="caution">
    <text evidence="9">The sequence shown here is derived from an EMBL/GenBank/DDBJ whole genome shotgun (WGS) entry which is preliminary data.</text>
</comment>
<comment type="function">
    <text evidence="5">Catalyzes the interconversion of L-alanine and D-alanine. May also act on other amino acids.</text>
</comment>
<dbReference type="Pfam" id="PF00842">
    <property type="entry name" value="Ala_racemase_C"/>
    <property type="match status" value="1"/>
</dbReference>
<feature type="active site" description="Proton acceptor; specific for D-alanine" evidence="5">
    <location>
        <position position="505"/>
    </location>
</feature>
<dbReference type="RefSeq" id="WP_135532197.1">
    <property type="nucleotide sequence ID" value="NZ_SRKZ01000006.1"/>
</dbReference>
<feature type="active site" description="Proton acceptor; specific for L-alanine" evidence="5">
    <location>
        <position position="730"/>
    </location>
</feature>
<dbReference type="InterPro" id="IPR000713">
    <property type="entry name" value="Mur_ligase_N"/>
</dbReference>
<dbReference type="SUPFAM" id="SSF50621">
    <property type="entry name" value="Alanine racemase C-terminal domain-like"/>
    <property type="match status" value="1"/>
</dbReference>
<evidence type="ECO:0000313" key="10">
    <source>
        <dbReference type="Proteomes" id="UP000298284"/>
    </source>
</evidence>
<evidence type="ECO:0000256" key="2">
    <source>
        <dbReference type="ARBA" id="ARBA00001933"/>
    </source>
</evidence>
<reference evidence="9 10" key="1">
    <citation type="submission" date="2019-04" db="EMBL/GenBank/DDBJ databases">
        <authorList>
            <person name="Feng G."/>
            <person name="Zhang J."/>
            <person name="Zhu H."/>
        </authorList>
    </citation>
    <scope>NUCLEOTIDE SEQUENCE [LARGE SCALE GENOMIC DNA]</scope>
    <source>
        <strain evidence="9 10">JCM 19491</strain>
    </source>
</reference>
<dbReference type="InterPro" id="IPR035911">
    <property type="entry name" value="MurE/MurF_N"/>
</dbReference>
<dbReference type="GO" id="GO:0008784">
    <property type="term" value="F:alanine racemase activity"/>
    <property type="evidence" value="ECO:0007669"/>
    <property type="project" value="UniProtKB-UniRule"/>
</dbReference>
<dbReference type="FunFam" id="3.20.20.10:FF:000002">
    <property type="entry name" value="Alanine racemase"/>
    <property type="match status" value="1"/>
</dbReference>
<evidence type="ECO:0000256" key="4">
    <source>
        <dbReference type="ARBA" id="ARBA00023235"/>
    </source>
</evidence>
<dbReference type="Proteomes" id="UP000298284">
    <property type="component" value="Unassembled WGS sequence"/>
</dbReference>
<dbReference type="Gene3D" id="3.90.190.20">
    <property type="entry name" value="Mur ligase, C-terminal domain"/>
    <property type="match status" value="1"/>
</dbReference>
<dbReference type="InterPro" id="IPR036565">
    <property type="entry name" value="Mur-like_cat_sf"/>
</dbReference>
<dbReference type="EMBL" id="SRKZ01000006">
    <property type="protein sequence ID" value="TGD78335.1"/>
    <property type="molecule type" value="Genomic_DNA"/>
</dbReference>
<dbReference type="Pfam" id="PF08245">
    <property type="entry name" value="Mur_ligase_M"/>
    <property type="match status" value="1"/>
</dbReference>
<dbReference type="Pfam" id="PF01168">
    <property type="entry name" value="Ala_racemase_N"/>
    <property type="match status" value="1"/>
</dbReference>
<evidence type="ECO:0000313" key="9">
    <source>
        <dbReference type="EMBL" id="TGD78335.1"/>
    </source>
</evidence>
<dbReference type="AlphaFoldDB" id="A0A4Z0MGJ3"/>
<proteinExistence type="inferred from homology"/>
<keyword evidence="3 5" id="KW-0663">Pyridoxal phosphate</keyword>
<evidence type="ECO:0000256" key="7">
    <source>
        <dbReference type="PIRSR" id="PIRSR600821-52"/>
    </source>
</evidence>
<dbReference type="InterPro" id="IPR000821">
    <property type="entry name" value="Ala_racemase"/>
</dbReference>
<evidence type="ECO:0000256" key="6">
    <source>
        <dbReference type="PIRSR" id="PIRSR600821-50"/>
    </source>
</evidence>
<keyword evidence="10" id="KW-1185">Reference proteome</keyword>
<dbReference type="GO" id="GO:0005524">
    <property type="term" value="F:ATP binding"/>
    <property type="evidence" value="ECO:0007669"/>
    <property type="project" value="InterPro"/>
</dbReference>
<dbReference type="Gene3D" id="3.20.20.10">
    <property type="entry name" value="Alanine racemase"/>
    <property type="match status" value="1"/>
</dbReference>
<dbReference type="InterPro" id="IPR009006">
    <property type="entry name" value="Ala_racemase/Decarboxylase_C"/>
</dbReference>
<evidence type="ECO:0000256" key="5">
    <source>
        <dbReference type="HAMAP-Rule" id="MF_01201"/>
    </source>
</evidence>
<organism evidence="9 10">
    <name type="scientific">Hymenobacter wooponensis</name>
    <dbReference type="NCBI Taxonomy" id="1525360"/>
    <lineage>
        <taxon>Bacteria</taxon>
        <taxon>Pseudomonadati</taxon>
        <taxon>Bacteroidota</taxon>
        <taxon>Cytophagia</taxon>
        <taxon>Cytophagales</taxon>
        <taxon>Hymenobacteraceae</taxon>
        <taxon>Hymenobacter</taxon>
    </lineage>
</organism>
<comment type="cofactor">
    <cofactor evidence="2 5 6">
        <name>pyridoxal 5'-phosphate</name>
        <dbReference type="ChEBI" id="CHEBI:597326"/>
    </cofactor>
</comment>
<keyword evidence="4 5" id="KW-0413">Isomerase</keyword>
<name>A0A4Z0MGJ3_9BACT</name>
<keyword evidence="9" id="KW-0436">Ligase</keyword>
<comment type="catalytic activity">
    <reaction evidence="1 5">
        <text>L-alanine = D-alanine</text>
        <dbReference type="Rhea" id="RHEA:20249"/>
        <dbReference type="ChEBI" id="CHEBI:57416"/>
        <dbReference type="ChEBI" id="CHEBI:57972"/>
        <dbReference type="EC" id="5.1.1.1"/>
    </reaction>
</comment>
<dbReference type="NCBIfam" id="TIGR00492">
    <property type="entry name" value="alr"/>
    <property type="match status" value="1"/>
</dbReference>
<dbReference type="NCBIfam" id="NF008897">
    <property type="entry name" value="PRK11930.1"/>
    <property type="match status" value="1"/>
</dbReference>
<dbReference type="GO" id="GO:0030632">
    <property type="term" value="P:D-alanine biosynthetic process"/>
    <property type="evidence" value="ECO:0007669"/>
    <property type="project" value="UniProtKB-UniRule"/>
</dbReference>
<dbReference type="UniPathway" id="UPA00042">
    <property type="reaction ID" value="UER00497"/>
</dbReference>
<dbReference type="SMART" id="SM01005">
    <property type="entry name" value="Ala_racemase_C"/>
    <property type="match status" value="1"/>
</dbReference>
<evidence type="ECO:0000256" key="1">
    <source>
        <dbReference type="ARBA" id="ARBA00000316"/>
    </source>
</evidence>
<evidence type="ECO:0000259" key="8">
    <source>
        <dbReference type="SMART" id="SM01005"/>
    </source>
</evidence>
<dbReference type="InterPro" id="IPR011079">
    <property type="entry name" value="Ala_racemase_C"/>
</dbReference>
<dbReference type="EC" id="5.1.1.1" evidence="5"/>
<dbReference type="InterPro" id="IPR001608">
    <property type="entry name" value="Ala_racemase_N"/>
</dbReference>
<dbReference type="SUPFAM" id="SSF53244">
    <property type="entry name" value="MurD-like peptide ligases, peptide-binding domain"/>
    <property type="match status" value="1"/>
</dbReference>
<accession>A0A4Z0MGJ3</accession>
<comment type="pathway">
    <text evidence="5">Amino-acid biosynthesis; D-alanine biosynthesis; D-alanine from L-alanine: step 1/1.</text>
</comment>
<sequence>MLQFTDLPACTGGTLLQTPATAASIHQLLIDSRRVGQPSGALFFALRGPRHDGHRYLAELYGRGVRLFVIDTEAAWEGGLAAFPEAGFLLVPDVLAALQAVAACHRQQYRLPVFGITGSNGKTIVKEWLAQLLSPDELICKSPLSFNSQVGVPLSVWELNPTHTLGIFEAGISEPGEMARLARVIQPTLGLFTNLGTAHDAGFTSAREKTQEKMQLFKNVDTLFYCADHTLIHEVAQAQLDSRRTIRFPWTRQRTLFDSQQADVLITIHEASAERTVVRVERARPLPQEHTFTLPFADEPSVENALHGLTVLLWRQVGPAEIQRRLDRLQPVAMRLEMKQALNDCYVLDDTYNNDLAGLSLALDALARQPRRGRRTLILSDVLESGLPANELYERVAAQATAHGVERLIGVGPEISQNQGAFTGLETAFYADTEAFLASFQADQFRHETILVKGARRYGFERIVAVFQQKIHGTVLEVNLDALVHNLNFYRRRLQPGVRLMVMVKAFAYGSGSYEVANLLQFHRADYLAVAYTDEGVDLRQHGISLPIMVMNPSPDAFQKLRQYHLEPEIYSFELLDAYLAAAQESPLPAIHLKLDTGMRRLGFAEEDVPALCQVLQRNLGHLRVASALTHLAGADEAQHNDFSRQQLAAFHRMTPQLEAALGHSIIKHALNSAGIVRFPESQLDMVRLGIGLYGVEATGQEQDALRPVSTLRTTISQVKTLPANHTVGYGRRGQAVDHDRRIATLAIGYADGYDRRFGNGAGEVLIRGQRAPIIGNVCMDMCMVDVTHIPEVHAGDTAVIFGEGVPLPELASRVGTIPYELLTNVSERVKRVFVTE</sequence>
<dbReference type="GO" id="GO:0005829">
    <property type="term" value="C:cytosol"/>
    <property type="evidence" value="ECO:0007669"/>
    <property type="project" value="TreeGrafter"/>
</dbReference>
<dbReference type="SUPFAM" id="SSF63418">
    <property type="entry name" value="MurE/MurF N-terminal domain"/>
    <property type="match status" value="1"/>
</dbReference>
<feature type="binding site" evidence="5 7">
    <location>
        <position position="601"/>
    </location>
    <ligand>
        <name>substrate</name>
    </ligand>
</feature>
<dbReference type="InterPro" id="IPR036615">
    <property type="entry name" value="Mur_ligase_C_dom_sf"/>
</dbReference>
<gene>
    <name evidence="9" type="ORF">EU557_19705</name>
</gene>
<dbReference type="Pfam" id="PF01225">
    <property type="entry name" value="Mur_ligase"/>
    <property type="match status" value="1"/>
</dbReference>
<evidence type="ECO:0000256" key="3">
    <source>
        <dbReference type="ARBA" id="ARBA00022898"/>
    </source>
</evidence>
<dbReference type="InterPro" id="IPR029066">
    <property type="entry name" value="PLP-binding_barrel"/>
</dbReference>
<protein>
    <recommendedName>
        <fullName evidence="5">Alanine racemase</fullName>
        <ecNumber evidence="5">5.1.1.1</ecNumber>
    </recommendedName>
</protein>
<dbReference type="Gene3D" id="3.40.1390.10">
    <property type="entry name" value="MurE/MurF, N-terminal domain"/>
    <property type="match status" value="1"/>
</dbReference>
<dbReference type="PANTHER" id="PTHR30511">
    <property type="entry name" value="ALANINE RACEMASE"/>
    <property type="match status" value="1"/>
</dbReference>
<dbReference type="SUPFAM" id="SSF51419">
    <property type="entry name" value="PLP-binding barrel"/>
    <property type="match status" value="1"/>
</dbReference>
<dbReference type="PRINTS" id="PR00992">
    <property type="entry name" value="ALARACEMASE"/>
</dbReference>